<dbReference type="Proteomes" id="UP000609531">
    <property type="component" value="Unassembled WGS sequence"/>
</dbReference>
<evidence type="ECO:0000313" key="2">
    <source>
        <dbReference type="Proteomes" id="UP000609531"/>
    </source>
</evidence>
<evidence type="ECO:0008006" key="3">
    <source>
        <dbReference type="Google" id="ProtNLM"/>
    </source>
</evidence>
<dbReference type="AlphaFoldDB" id="A0A934MIG0"/>
<proteinExistence type="predicted"/>
<sequence>MTFQMETYRATEAPKPLVVPLVAGFRMVGVGRSTGYKLIDTDPAFPKPIECSPGRKGLIVAELEAWVASRASRRNMVEAA</sequence>
<keyword evidence="2" id="KW-1185">Reference proteome</keyword>
<gene>
    <name evidence="1" type="ORF">JCR33_19400</name>
</gene>
<organism evidence="1 2">
    <name type="scientific">Acuticoccus mangrovi</name>
    <dbReference type="NCBI Taxonomy" id="2796142"/>
    <lineage>
        <taxon>Bacteria</taxon>
        <taxon>Pseudomonadati</taxon>
        <taxon>Pseudomonadota</taxon>
        <taxon>Alphaproteobacteria</taxon>
        <taxon>Hyphomicrobiales</taxon>
        <taxon>Amorphaceae</taxon>
        <taxon>Acuticoccus</taxon>
    </lineage>
</organism>
<dbReference type="RefSeq" id="WP_198883783.1">
    <property type="nucleotide sequence ID" value="NZ_JAEKJA010000021.1"/>
</dbReference>
<dbReference type="EMBL" id="JAEKJA010000021">
    <property type="protein sequence ID" value="MBJ3777880.1"/>
    <property type="molecule type" value="Genomic_DNA"/>
</dbReference>
<name>A0A934MIG0_9HYPH</name>
<evidence type="ECO:0000313" key="1">
    <source>
        <dbReference type="EMBL" id="MBJ3777880.1"/>
    </source>
</evidence>
<protein>
    <recommendedName>
        <fullName evidence="3">AlpA family phage regulatory protein</fullName>
    </recommendedName>
</protein>
<accession>A0A934MIG0</accession>
<reference evidence="1" key="1">
    <citation type="submission" date="2020-12" db="EMBL/GenBank/DDBJ databases">
        <title>Bacterial taxonomy.</title>
        <authorList>
            <person name="Pan X."/>
        </authorList>
    </citation>
    <scope>NUCLEOTIDE SEQUENCE</scope>
    <source>
        <strain evidence="1">B2012</strain>
    </source>
</reference>
<comment type="caution">
    <text evidence="1">The sequence shown here is derived from an EMBL/GenBank/DDBJ whole genome shotgun (WGS) entry which is preliminary data.</text>
</comment>